<dbReference type="PANTHER" id="PTHR23088:SF50">
    <property type="entry name" value="HYDROLASE YHCX"/>
    <property type="match status" value="1"/>
</dbReference>
<dbReference type="EMBL" id="JAKGBZ010000028">
    <property type="protein sequence ID" value="MCF3947678.1"/>
    <property type="molecule type" value="Genomic_DNA"/>
</dbReference>
<gene>
    <name evidence="2" type="ORF">L2A60_13420</name>
</gene>
<keyword evidence="2" id="KW-0378">Hydrolase</keyword>
<organism evidence="2 3">
    <name type="scientific">Acidiphilium iwatense</name>
    <dbReference type="NCBI Taxonomy" id="768198"/>
    <lineage>
        <taxon>Bacteria</taxon>
        <taxon>Pseudomonadati</taxon>
        <taxon>Pseudomonadota</taxon>
        <taxon>Alphaproteobacteria</taxon>
        <taxon>Acetobacterales</taxon>
        <taxon>Acidocellaceae</taxon>
        <taxon>Acidiphilium</taxon>
    </lineage>
</organism>
<dbReference type="CDD" id="cd07574">
    <property type="entry name" value="nitrilase_Rim1_like"/>
    <property type="match status" value="1"/>
</dbReference>
<protein>
    <submittedName>
        <fullName evidence="2">Carbon-nitrogen hydrolase family protein</fullName>
    </submittedName>
</protein>
<dbReference type="Pfam" id="PF00795">
    <property type="entry name" value="CN_hydrolase"/>
    <property type="match status" value="1"/>
</dbReference>
<keyword evidence="3" id="KW-1185">Reference proteome</keyword>
<proteinExistence type="predicted"/>
<accession>A0ABS9DY54</accession>
<dbReference type="GO" id="GO:0016787">
    <property type="term" value="F:hydrolase activity"/>
    <property type="evidence" value="ECO:0007669"/>
    <property type="project" value="UniProtKB-KW"/>
</dbReference>
<evidence type="ECO:0000259" key="1">
    <source>
        <dbReference type="PROSITE" id="PS50263"/>
    </source>
</evidence>
<dbReference type="InterPro" id="IPR036526">
    <property type="entry name" value="C-N_Hydrolase_sf"/>
</dbReference>
<dbReference type="PANTHER" id="PTHR23088">
    <property type="entry name" value="NITRILASE-RELATED"/>
    <property type="match status" value="1"/>
</dbReference>
<sequence>MTALRLALAPYRIGRPRGLDDFLAGIEALLAEAKAGGADLLVLPEYTSMALAGGFVAEPDIAAELEAVVGRADALIAGFRALAHRFGLLLLAGTVPMRDDNGRIRNRAPLIDGDGKIGFQDKRVMTRFESEQWGIAAGAPPRVFETDFGRIGVAICYDSEFPWLVRAQALAGADLILVPSCTDTLHGFNRVFCSARARALENQCYTAVAPTTGAAPWSATVDENRGFAGAFGPIDRGFPADGVIASGVLDAPDLVFATIDRDRLVATRADPAVRNRTDWPDNPAPADVAALR</sequence>
<dbReference type="RefSeq" id="WP_235704938.1">
    <property type="nucleotide sequence ID" value="NZ_JAKGBZ010000028.1"/>
</dbReference>
<dbReference type="Proteomes" id="UP001521209">
    <property type="component" value="Unassembled WGS sequence"/>
</dbReference>
<dbReference type="Gene3D" id="3.60.110.10">
    <property type="entry name" value="Carbon-nitrogen hydrolase"/>
    <property type="match status" value="1"/>
</dbReference>
<evidence type="ECO:0000313" key="2">
    <source>
        <dbReference type="EMBL" id="MCF3947678.1"/>
    </source>
</evidence>
<evidence type="ECO:0000313" key="3">
    <source>
        <dbReference type="Proteomes" id="UP001521209"/>
    </source>
</evidence>
<reference evidence="2 3" key="1">
    <citation type="submission" date="2022-01" db="EMBL/GenBank/DDBJ databases">
        <authorList>
            <person name="Won M."/>
            <person name="Kim S.-J."/>
            <person name="Kwon S.-W."/>
        </authorList>
    </citation>
    <scope>NUCLEOTIDE SEQUENCE [LARGE SCALE GENOMIC DNA]</scope>
    <source>
        <strain evidence="2 3">KCTC 23505</strain>
    </source>
</reference>
<comment type="caution">
    <text evidence="2">The sequence shown here is derived from an EMBL/GenBank/DDBJ whole genome shotgun (WGS) entry which is preliminary data.</text>
</comment>
<dbReference type="PROSITE" id="PS50263">
    <property type="entry name" value="CN_HYDROLASE"/>
    <property type="match status" value="1"/>
</dbReference>
<dbReference type="SUPFAM" id="SSF56317">
    <property type="entry name" value="Carbon-nitrogen hydrolase"/>
    <property type="match status" value="1"/>
</dbReference>
<name>A0ABS9DY54_9PROT</name>
<dbReference type="InterPro" id="IPR003010">
    <property type="entry name" value="C-N_Hydrolase"/>
</dbReference>
<feature type="domain" description="CN hydrolase" evidence="1">
    <location>
        <begin position="4"/>
        <end position="261"/>
    </location>
</feature>